<protein>
    <submittedName>
        <fullName evidence="1">Uncharacterized protein</fullName>
    </submittedName>
</protein>
<evidence type="ECO:0000313" key="1">
    <source>
        <dbReference type="EMBL" id="AYV76434.1"/>
    </source>
</evidence>
<proteinExistence type="predicted"/>
<reference evidence="1" key="1">
    <citation type="submission" date="2018-10" db="EMBL/GenBank/DDBJ databases">
        <title>Hidden diversity of soil giant viruses.</title>
        <authorList>
            <person name="Schulz F."/>
            <person name="Alteio L."/>
            <person name="Goudeau D."/>
            <person name="Ryan E.M."/>
            <person name="Malmstrom R.R."/>
            <person name="Blanchard J."/>
            <person name="Woyke T."/>
        </authorList>
    </citation>
    <scope>NUCLEOTIDE SEQUENCE</scope>
    <source>
        <strain evidence="1">TEV1</strain>
    </source>
</reference>
<gene>
    <name evidence="1" type="ORF">Terrestrivirus6_60</name>
</gene>
<name>A0A3G4ZQ32_9VIRU</name>
<dbReference type="EMBL" id="MK071984">
    <property type="protein sequence ID" value="AYV76434.1"/>
    <property type="molecule type" value="Genomic_DNA"/>
</dbReference>
<accession>A0A3G4ZQ32</accession>
<organism evidence="1">
    <name type="scientific">Terrestrivirus sp</name>
    <dbReference type="NCBI Taxonomy" id="2487775"/>
    <lineage>
        <taxon>Viruses</taxon>
        <taxon>Varidnaviria</taxon>
        <taxon>Bamfordvirae</taxon>
        <taxon>Nucleocytoviricota</taxon>
        <taxon>Megaviricetes</taxon>
        <taxon>Imitervirales</taxon>
        <taxon>Mimiviridae</taxon>
        <taxon>Klosneuvirinae</taxon>
    </lineage>
</organism>
<sequence>MNKQFGAAIFNRADIQIEYNVIYNAIKIRRSLTGKFLTDKDAIISDCRRSFNIILCYDIYYHMFPLKIHFE</sequence>